<reference evidence="4 5" key="1">
    <citation type="journal article" date="2010" name="Nat. Biotechnol.">
        <title>Genome sequence of the model mushroom Schizophyllum commune.</title>
        <authorList>
            <person name="Ohm R.A."/>
            <person name="de Jong J.F."/>
            <person name="Lugones L.G."/>
            <person name="Aerts A."/>
            <person name="Kothe E."/>
            <person name="Stajich J.E."/>
            <person name="de Vries R.P."/>
            <person name="Record E."/>
            <person name="Levasseur A."/>
            <person name="Baker S.E."/>
            <person name="Bartholomew K.A."/>
            <person name="Coutinho P.M."/>
            <person name="Erdmann S."/>
            <person name="Fowler T.J."/>
            <person name="Gathman A.C."/>
            <person name="Lombard V."/>
            <person name="Henrissat B."/>
            <person name="Knabe N."/>
            <person name="Kuees U."/>
            <person name="Lilly W.W."/>
            <person name="Lindquist E."/>
            <person name="Lucas S."/>
            <person name="Magnuson J.K."/>
            <person name="Piumi F."/>
            <person name="Raudaskoski M."/>
            <person name="Salamov A."/>
            <person name="Schmutz J."/>
            <person name="Schwarze F.W.M.R."/>
            <person name="vanKuyk P.A."/>
            <person name="Horton J.S."/>
            <person name="Grigoriev I.V."/>
            <person name="Woesten H.A.B."/>
        </authorList>
    </citation>
    <scope>NUCLEOTIDE SEQUENCE [LARGE SCALE GENOMIC DNA]</scope>
    <source>
        <strain evidence="5">H4-8 / FGSC 9210</strain>
    </source>
</reference>
<name>D8QJD4_SCHCM</name>
<evidence type="ECO:0000313" key="5">
    <source>
        <dbReference type="Proteomes" id="UP000007431"/>
    </source>
</evidence>
<dbReference type="GO" id="GO:0008270">
    <property type="term" value="F:zinc ion binding"/>
    <property type="evidence" value="ECO:0007669"/>
    <property type="project" value="UniProtKB-KW"/>
</dbReference>
<dbReference type="EMBL" id="GL377314">
    <property type="protein sequence ID" value="EFI92068.1"/>
    <property type="molecule type" value="Genomic_DNA"/>
</dbReference>
<dbReference type="InterPro" id="IPR013087">
    <property type="entry name" value="Znf_C2H2_type"/>
</dbReference>
<dbReference type="PROSITE" id="PS00028">
    <property type="entry name" value="ZINC_FINGER_C2H2_1"/>
    <property type="match status" value="1"/>
</dbReference>
<dbReference type="KEGG" id="scm:SCHCO_02641572"/>
<dbReference type="OMA" id="RMHDYSI"/>
<feature type="compositionally biased region" description="Low complexity" evidence="2">
    <location>
        <begin position="92"/>
        <end position="120"/>
    </location>
</feature>
<dbReference type="Proteomes" id="UP000007431">
    <property type="component" value="Unassembled WGS sequence"/>
</dbReference>
<feature type="compositionally biased region" description="Polar residues" evidence="2">
    <location>
        <begin position="270"/>
        <end position="280"/>
    </location>
</feature>
<accession>D8QJD4</accession>
<gene>
    <name evidence="4" type="ORF">SCHCODRAFT_258751</name>
</gene>
<dbReference type="HOGENOM" id="CLU_043182_0_0_1"/>
<feature type="compositionally biased region" description="Low complexity" evidence="2">
    <location>
        <begin position="374"/>
        <end position="389"/>
    </location>
</feature>
<feature type="region of interest" description="Disordered" evidence="2">
    <location>
        <begin position="348"/>
        <end position="397"/>
    </location>
</feature>
<keyword evidence="1" id="KW-0479">Metal-binding</keyword>
<feature type="domain" description="C2H2-type" evidence="3">
    <location>
        <begin position="159"/>
        <end position="182"/>
    </location>
</feature>
<evidence type="ECO:0000259" key="3">
    <source>
        <dbReference type="PROSITE" id="PS50157"/>
    </source>
</evidence>
<evidence type="ECO:0000256" key="2">
    <source>
        <dbReference type="SAM" id="MobiDB-lite"/>
    </source>
</evidence>
<protein>
    <recommendedName>
        <fullName evidence="3">C2H2-type domain-containing protein</fullName>
    </recommendedName>
</protein>
<keyword evidence="1" id="KW-0862">Zinc</keyword>
<dbReference type="eggNOG" id="ENOG502S997">
    <property type="taxonomic scope" value="Eukaryota"/>
</dbReference>
<evidence type="ECO:0000313" key="4">
    <source>
        <dbReference type="EMBL" id="EFI92068.1"/>
    </source>
</evidence>
<keyword evidence="1" id="KW-0863">Zinc-finger</keyword>
<feature type="compositionally biased region" description="Polar residues" evidence="2">
    <location>
        <begin position="36"/>
        <end position="47"/>
    </location>
</feature>
<dbReference type="PROSITE" id="PS50157">
    <property type="entry name" value="ZINC_FINGER_C2H2_2"/>
    <property type="match status" value="1"/>
</dbReference>
<feature type="region of interest" description="Disordered" evidence="2">
    <location>
        <begin position="29"/>
        <end position="121"/>
    </location>
</feature>
<dbReference type="GeneID" id="9593160"/>
<dbReference type="AlphaFoldDB" id="D8QJD4"/>
<feature type="region of interest" description="Disordered" evidence="2">
    <location>
        <begin position="214"/>
        <end position="298"/>
    </location>
</feature>
<evidence type="ECO:0000256" key="1">
    <source>
        <dbReference type="PROSITE-ProRule" id="PRU00042"/>
    </source>
</evidence>
<sequence length="494" mass="51281">MWYPSPPDPNPGTAAPSLLSLSIAAETAAPIPVEATTETQAPGSEATTDGGHDADQQQQGSLSTSVGAKNRRLSAVTRGKRLSDAKEAAMRPSPVGSLSMSSLSISSSPGAPHPPAARSSSTHDIPVIEATSTSASPPAVTAPIAIGHGKHAKKRGLEYKCESCSKVYRHPSCLIKHRWEHTPHWREASKYVLSKHQQVQLLEAAAILSHISPSAQGGTSLPEDRSLWPSFLTGGSLPREDSGAAGGWGEGSGSLRCGEPGGRLRHEESSSPQGPHTSASAPIRRAGSTGPRLHDYSVPEAAGGITHLRPGIVGVPTGPPAVEEICLSPFGVTSAPVRVSPVSAPERAVSAASSPSHAPPSSAPAQAWGYGRQSVRTPSSLSRSYSGSASDDDESVVVDIDDDAHNATGAGKGSHNAYLGSVANSSYLGSANASYLGSGPPYVGQYGYLGMAGYMKPEDDDDFPMRQDELDLRAKPAVKQQDEWGGMDVDMDMD</sequence>
<organism evidence="5">
    <name type="scientific">Schizophyllum commune (strain H4-8 / FGSC 9210)</name>
    <name type="common">Split gill fungus</name>
    <dbReference type="NCBI Taxonomy" id="578458"/>
    <lineage>
        <taxon>Eukaryota</taxon>
        <taxon>Fungi</taxon>
        <taxon>Dikarya</taxon>
        <taxon>Basidiomycota</taxon>
        <taxon>Agaricomycotina</taxon>
        <taxon>Agaricomycetes</taxon>
        <taxon>Agaricomycetidae</taxon>
        <taxon>Agaricales</taxon>
        <taxon>Schizophyllaceae</taxon>
        <taxon>Schizophyllum</taxon>
    </lineage>
</organism>
<dbReference type="STRING" id="578458.D8QJD4"/>
<proteinExistence type="predicted"/>
<dbReference type="VEuPathDB" id="FungiDB:SCHCODRAFT_02641572"/>
<dbReference type="OrthoDB" id="2152896at2759"/>
<dbReference type="InParanoid" id="D8QJD4"/>
<dbReference type="RefSeq" id="XP_003026971.1">
    <property type="nucleotide sequence ID" value="XM_003026925.1"/>
</dbReference>
<keyword evidence="5" id="KW-1185">Reference proteome</keyword>